<evidence type="ECO:0000313" key="2">
    <source>
        <dbReference type="Proteomes" id="UP000177130"/>
    </source>
</evidence>
<reference evidence="1 2" key="1">
    <citation type="journal article" date="2016" name="Nat. Commun.">
        <title>Thousands of microbial genomes shed light on interconnected biogeochemical processes in an aquifer system.</title>
        <authorList>
            <person name="Anantharaman K."/>
            <person name="Brown C.T."/>
            <person name="Hug L.A."/>
            <person name="Sharon I."/>
            <person name="Castelle C.J."/>
            <person name="Probst A.J."/>
            <person name="Thomas B.C."/>
            <person name="Singh A."/>
            <person name="Wilkins M.J."/>
            <person name="Karaoz U."/>
            <person name="Brodie E.L."/>
            <person name="Williams K.H."/>
            <person name="Hubbard S.S."/>
            <person name="Banfield J.F."/>
        </authorList>
    </citation>
    <scope>NUCLEOTIDE SEQUENCE [LARGE SCALE GENOMIC DNA]</scope>
</reference>
<comment type="caution">
    <text evidence="1">The sequence shown here is derived from an EMBL/GenBank/DDBJ whole genome shotgun (WGS) entry which is preliminary data.</text>
</comment>
<sequence>MEKEIFENLIWDENHRLGEAVDTLKISFGIDNLSNIEMVYLKRITKDVLDRAKKDNPGSDFAIINPAEEIPTLFLRELYGIEPNYIIKHTKTDADGQAFLEYIRRTREKAHLI</sequence>
<evidence type="ECO:0000313" key="1">
    <source>
        <dbReference type="EMBL" id="OHA23872.1"/>
    </source>
</evidence>
<organism evidence="1 2">
    <name type="scientific">Candidatus Taylorbacteria bacterium RIFCSPHIGHO2_02_FULL_43_32b</name>
    <dbReference type="NCBI Taxonomy" id="1802306"/>
    <lineage>
        <taxon>Bacteria</taxon>
        <taxon>Candidatus Tayloriibacteriota</taxon>
    </lineage>
</organism>
<proteinExistence type="predicted"/>
<dbReference type="Proteomes" id="UP000177130">
    <property type="component" value="Unassembled WGS sequence"/>
</dbReference>
<dbReference type="STRING" id="1802306.A3C72_03125"/>
<accession>A0A1G2MLI4</accession>
<name>A0A1G2MLI4_9BACT</name>
<gene>
    <name evidence="1" type="ORF">A3C72_03125</name>
</gene>
<dbReference type="EMBL" id="MHRK01000023">
    <property type="protein sequence ID" value="OHA23872.1"/>
    <property type="molecule type" value="Genomic_DNA"/>
</dbReference>
<protein>
    <submittedName>
        <fullName evidence="1">Uncharacterized protein</fullName>
    </submittedName>
</protein>
<dbReference type="AlphaFoldDB" id="A0A1G2MLI4"/>